<dbReference type="SMART" id="SM00959">
    <property type="entry name" value="Rho_N"/>
    <property type="match status" value="1"/>
</dbReference>
<protein>
    <submittedName>
        <fullName evidence="5">Uncharacterized protein LOC115729001 isoform X1</fullName>
    </submittedName>
</protein>
<feature type="compositionally biased region" description="Basic and acidic residues" evidence="2">
    <location>
        <begin position="213"/>
        <end position="223"/>
    </location>
</feature>
<feature type="region of interest" description="Disordered" evidence="2">
    <location>
        <begin position="404"/>
        <end position="439"/>
    </location>
</feature>
<organism evidence="4 5">
    <name type="scientific">Rhodamnia argentea</name>
    <dbReference type="NCBI Taxonomy" id="178133"/>
    <lineage>
        <taxon>Eukaryota</taxon>
        <taxon>Viridiplantae</taxon>
        <taxon>Streptophyta</taxon>
        <taxon>Embryophyta</taxon>
        <taxon>Tracheophyta</taxon>
        <taxon>Spermatophyta</taxon>
        <taxon>Magnoliopsida</taxon>
        <taxon>eudicotyledons</taxon>
        <taxon>Gunneridae</taxon>
        <taxon>Pentapetalae</taxon>
        <taxon>rosids</taxon>
        <taxon>malvids</taxon>
        <taxon>Myrtales</taxon>
        <taxon>Myrtaceae</taxon>
        <taxon>Myrtoideae</taxon>
        <taxon>Myrteae</taxon>
        <taxon>Australasian group</taxon>
        <taxon>Rhodamnia</taxon>
    </lineage>
</organism>
<accession>A0ABM3HZI2</accession>
<proteinExistence type="predicted"/>
<dbReference type="Proteomes" id="UP000827889">
    <property type="component" value="Chromosome 10"/>
</dbReference>
<dbReference type="InterPro" id="IPR011112">
    <property type="entry name" value="Rho-like_N"/>
</dbReference>
<feature type="region of interest" description="Disordered" evidence="2">
    <location>
        <begin position="213"/>
        <end position="286"/>
    </location>
</feature>
<gene>
    <name evidence="5" type="primary">LOC115729001</name>
</gene>
<sequence length="654" mass="72084">MVTRTCAEDWRICCNLSTFSEATITNKGSILHLLGVARPASFIAPDDKNLQWVISCSALMQPTGINSYEIMAWDLWDPPHIQGEPESSIDMPLGCQHDFHGGCGVDLLEGNAANELACVQVLQILVRKADDEIDELEKHLVCLQSELACIEYEEWPNICCNALKEKIDYFRVSLKWLRCRDQDDSGARSNVNEEPTERMHDMVKALLRSHCHEKDQKHERSLETVDESSSTDAVDDPSVHSDSDGKQQGEPHPEALIAEPSNTTVKSSSLSARRDETTHNGNMVKLCEPKLEVVDDVEHGNGSASDTSRILNQPMELQGRTAKSDEPPDATTEYTVPDPSIHDGGCNRRTKTPNAVTGALPENNRNPDEEPRYSDQMLKIALKDGKEELKGALTKKQALLSSSPIVSGKTRNPDTSSSALTSLVEPGDPKSEHVMKTDPGEEVQISTAVKLQDDASVADRSNLIQSKWPHKQKGKRETEQNLSSSKSLQQVEIAPSASLSNTAGGRLFKIVNKCPNVNEPLTGKILKEFVLAIHSEARHPALAPDVTAGLVSQQQGKRQKTSNTVTSVWVTHMGNFEAEVSDSGCKTKPLMIKSEKSDDLHNELGILRSPAEVSLESLKVKDLRDIAKKHKLKNYSKLKKKLLVEQIANKVGRC</sequence>
<evidence type="ECO:0000313" key="4">
    <source>
        <dbReference type="Proteomes" id="UP000827889"/>
    </source>
</evidence>
<keyword evidence="4" id="KW-1185">Reference proteome</keyword>
<feature type="region of interest" description="Disordered" evidence="2">
    <location>
        <begin position="319"/>
        <end position="373"/>
    </location>
</feature>
<keyword evidence="1" id="KW-0175">Coiled coil</keyword>
<feature type="compositionally biased region" description="Basic and acidic residues" evidence="2">
    <location>
        <begin position="427"/>
        <end position="439"/>
    </location>
</feature>
<evidence type="ECO:0000259" key="3">
    <source>
        <dbReference type="SMART" id="SM00959"/>
    </source>
</evidence>
<feature type="compositionally biased region" description="Polar residues" evidence="2">
    <location>
        <begin position="260"/>
        <end position="271"/>
    </location>
</feature>
<evidence type="ECO:0000313" key="5">
    <source>
        <dbReference type="RefSeq" id="XP_048142007.1"/>
    </source>
</evidence>
<evidence type="ECO:0000256" key="2">
    <source>
        <dbReference type="SAM" id="MobiDB-lite"/>
    </source>
</evidence>
<dbReference type="Pfam" id="PF07498">
    <property type="entry name" value="Rho_N"/>
    <property type="match status" value="1"/>
</dbReference>
<feature type="compositionally biased region" description="Polar residues" evidence="2">
    <location>
        <begin position="404"/>
        <end position="421"/>
    </location>
</feature>
<feature type="coiled-coil region" evidence="1">
    <location>
        <begin position="119"/>
        <end position="153"/>
    </location>
</feature>
<name>A0ABM3HZI2_9MYRT</name>
<dbReference type="RefSeq" id="XP_048142007.1">
    <property type="nucleotide sequence ID" value="XM_048286050.1"/>
</dbReference>
<reference evidence="5" key="1">
    <citation type="submission" date="2025-08" db="UniProtKB">
        <authorList>
            <consortium name="RefSeq"/>
        </authorList>
    </citation>
    <scope>IDENTIFICATION</scope>
    <source>
        <tissue evidence="5">Leaf</tissue>
    </source>
</reference>
<evidence type="ECO:0000256" key="1">
    <source>
        <dbReference type="SAM" id="Coils"/>
    </source>
</evidence>
<dbReference type="GeneID" id="115729001"/>
<feature type="region of interest" description="Disordered" evidence="2">
    <location>
        <begin position="454"/>
        <end position="491"/>
    </location>
</feature>
<feature type="compositionally biased region" description="Polar residues" evidence="2">
    <location>
        <begin position="480"/>
        <end position="490"/>
    </location>
</feature>
<feature type="compositionally biased region" description="Basic and acidic residues" evidence="2">
    <location>
        <begin position="237"/>
        <end position="253"/>
    </location>
</feature>
<feature type="domain" description="Rho termination factor-like N-terminal" evidence="3">
    <location>
        <begin position="614"/>
        <end position="652"/>
    </location>
</feature>